<dbReference type="Proteomes" id="UP000193207">
    <property type="component" value="Unassembled WGS sequence"/>
</dbReference>
<keyword evidence="3" id="KW-1185">Reference proteome</keyword>
<evidence type="ECO:0000313" key="3">
    <source>
        <dbReference type="Proteomes" id="UP000193207"/>
    </source>
</evidence>
<gene>
    <name evidence="2" type="ORF">ROH8110_00423</name>
</gene>
<organism evidence="2 3">
    <name type="scientific">Roseovarius halotolerans</name>
    <dbReference type="NCBI Taxonomy" id="505353"/>
    <lineage>
        <taxon>Bacteria</taxon>
        <taxon>Pseudomonadati</taxon>
        <taxon>Pseudomonadota</taxon>
        <taxon>Alphaproteobacteria</taxon>
        <taxon>Rhodobacterales</taxon>
        <taxon>Roseobacteraceae</taxon>
        <taxon>Roseovarius</taxon>
    </lineage>
</organism>
<sequence length="54" mass="5762">MSVNQRINDMSFKDLTSQAAAAMKPNPAKTETTPAKENEPKAAGKETPPDSKTS</sequence>
<protein>
    <submittedName>
        <fullName evidence="2">Uncharacterized protein</fullName>
    </submittedName>
</protein>
<proteinExistence type="predicted"/>
<evidence type="ECO:0000256" key="1">
    <source>
        <dbReference type="SAM" id="MobiDB-lite"/>
    </source>
</evidence>
<dbReference type="EMBL" id="FWFU01000001">
    <property type="protein sequence ID" value="SLN16382.1"/>
    <property type="molecule type" value="Genomic_DNA"/>
</dbReference>
<feature type="compositionally biased region" description="Basic and acidic residues" evidence="1">
    <location>
        <begin position="34"/>
        <end position="54"/>
    </location>
</feature>
<name>A0A1X6YDL6_9RHOB</name>
<dbReference type="AlphaFoldDB" id="A0A1X6YDL6"/>
<accession>A0A1X6YDL6</accession>
<evidence type="ECO:0000313" key="2">
    <source>
        <dbReference type="EMBL" id="SLN16382.1"/>
    </source>
</evidence>
<feature type="region of interest" description="Disordered" evidence="1">
    <location>
        <begin position="1"/>
        <end position="54"/>
    </location>
</feature>
<reference evidence="2 3" key="1">
    <citation type="submission" date="2017-03" db="EMBL/GenBank/DDBJ databases">
        <authorList>
            <person name="Afonso C.L."/>
            <person name="Miller P.J."/>
            <person name="Scott M.A."/>
            <person name="Spackman E."/>
            <person name="Goraichik I."/>
            <person name="Dimitrov K.M."/>
            <person name="Suarez D.L."/>
            <person name="Swayne D.E."/>
        </authorList>
    </citation>
    <scope>NUCLEOTIDE SEQUENCE [LARGE SCALE GENOMIC DNA]</scope>
    <source>
        <strain evidence="2 3">CECT 8110</strain>
    </source>
</reference>
<feature type="compositionally biased region" description="Polar residues" evidence="1">
    <location>
        <begin position="1"/>
        <end position="19"/>
    </location>
</feature>